<reference evidence="6" key="1">
    <citation type="submission" date="2019-12" db="EMBL/GenBank/DDBJ databases">
        <title>Novel species isolated from a subtropical stream in China.</title>
        <authorList>
            <person name="Lu H."/>
        </authorList>
    </citation>
    <scope>NUCLEOTIDE SEQUENCE [LARGE SCALE GENOMIC DNA]</scope>
    <source>
        <strain evidence="6">FT93W</strain>
    </source>
</reference>
<dbReference type="InterPro" id="IPR036264">
    <property type="entry name" value="Bact_exopeptidase_dim_dom"/>
</dbReference>
<comment type="similarity">
    <text evidence="1">Belongs to the peptidase M20 family.</text>
</comment>
<keyword evidence="7" id="KW-1185">Reference proteome</keyword>
<feature type="binding site" evidence="3">
    <location>
        <position position="157"/>
    </location>
    <ligand>
        <name>Mn(2+)</name>
        <dbReference type="ChEBI" id="CHEBI:29035"/>
        <label>2</label>
    </ligand>
</feature>
<dbReference type="GO" id="GO:0016787">
    <property type="term" value="F:hydrolase activity"/>
    <property type="evidence" value="ECO:0007669"/>
    <property type="project" value="UniProtKB-KW"/>
</dbReference>
<keyword evidence="2 6" id="KW-0378">Hydrolase</keyword>
<dbReference type="GO" id="GO:0046872">
    <property type="term" value="F:metal ion binding"/>
    <property type="evidence" value="ECO:0007669"/>
    <property type="project" value="UniProtKB-KW"/>
</dbReference>
<keyword evidence="3" id="KW-0464">Manganese</keyword>
<dbReference type="FunFam" id="3.30.70.360:FF:000014">
    <property type="entry name" value="N-acyl-L-amino acid amidohydrolase"/>
    <property type="match status" value="1"/>
</dbReference>
<comment type="cofactor">
    <cofactor evidence="3">
        <name>Mn(2+)</name>
        <dbReference type="ChEBI" id="CHEBI:29035"/>
    </cofactor>
    <text evidence="3">The Mn(2+) ion enhances activity.</text>
</comment>
<dbReference type="Gene3D" id="3.30.70.360">
    <property type="match status" value="1"/>
</dbReference>
<dbReference type="InterPro" id="IPR002933">
    <property type="entry name" value="Peptidase_M20"/>
</dbReference>
<dbReference type="Gene3D" id="3.40.630.10">
    <property type="entry name" value="Zn peptidases"/>
    <property type="match status" value="1"/>
</dbReference>
<feature type="binding site" evidence="3">
    <location>
        <position position="221"/>
    </location>
    <ligand>
        <name>Mn(2+)</name>
        <dbReference type="ChEBI" id="CHEBI:29035"/>
        <label>2</label>
    </ligand>
</feature>
<feature type="binding site" evidence="3">
    <location>
        <position position="191"/>
    </location>
    <ligand>
        <name>Mn(2+)</name>
        <dbReference type="ChEBI" id="CHEBI:29035"/>
        <label>2</label>
    </ligand>
</feature>
<proteinExistence type="inferred from homology"/>
<accession>A0A845I582</accession>
<feature type="domain" description="Peptidase M20 dimerisation" evidence="5">
    <location>
        <begin position="245"/>
        <end position="341"/>
    </location>
</feature>
<dbReference type="InterPro" id="IPR017439">
    <property type="entry name" value="Amidohydrolase"/>
</dbReference>
<keyword evidence="3" id="KW-0479">Metal-binding</keyword>
<dbReference type="NCBIfam" id="TIGR01891">
    <property type="entry name" value="amidohydrolases"/>
    <property type="match status" value="1"/>
</dbReference>
<keyword evidence="4" id="KW-0732">Signal</keyword>
<comment type="caution">
    <text evidence="6">The sequence shown here is derived from an EMBL/GenBank/DDBJ whole genome shotgun (WGS) entry which is preliminary data.</text>
</comment>
<feature type="binding site" evidence="3">
    <location>
        <position position="155"/>
    </location>
    <ligand>
        <name>Mn(2+)</name>
        <dbReference type="ChEBI" id="CHEBI:29035"/>
        <label>2</label>
    </ligand>
</feature>
<dbReference type="Proteomes" id="UP000444316">
    <property type="component" value="Unassembled WGS sequence"/>
</dbReference>
<feature type="binding site" evidence="3">
    <location>
        <position position="424"/>
    </location>
    <ligand>
        <name>Mn(2+)</name>
        <dbReference type="ChEBI" id="CHEBI:29035"/>
        <label>2</label>
    </ligand>
</feature>
<dbReference type="RefSeq" id="WP_161036165.1">
    <property type="nucleotide sequence ID" value="NZ_WWCL01000003.1"/>
</dbReference>
<dbReference type="PANTHER" id="PTHR11014:SF63">
    <property type="entry name" value="METALLOPEPTIDASE, PUTATIVE (AFU_ORTHOLOGUE AFUA_6G09600)-RELATED"/>
    <property type="match status" value="1"/>
</dbReference>
<evidence type="ECO:0000313" key="6">
    <source>
        <dbReference type="EMBL" id="MYN46716.1"/>
    </source>
</evidence>
<feature type="signal peptide" evidence="4">
    <location>
        <begin position="1"/>
        <end position="18"/>
    </location>
</feature>
<evidence type="ECO:0000313" key="7">
    <source>
        <dbReference type="Proteomes" id="UP000444316"/>
    </source>
</evidence>
<dbReference type="PIRSF" id="PIRSF005962">
    <property type="entry name" value="Pept_M20D_amidohydro"/>
    <property type="match status" value="1"/>
</dbReference>
<dbReference type="EMBL" id="WWCL01000003">
    <property type="protein sequence ID" value="MYN46716.1"/>
    <property type="molecule type" value="Genomic_DNA"/>
</dbReference>
<dbReference type="InterPro" id="IPR011650">
    <property type="entry name" value="Peptidase_M20_dimer"/>
</dbReference>
<organism evidence="6 7">
    <name type="scientific">Duganella fentianensis</name>
    <dbReference type="NCBI Taxonomy" id="2692177"/>
    <lineage>
        <taxon>Bacteria</taxon>
        <taxon>Pseudomonadati</taxon>
        <taxon>Pseudomonadota</taxon>
        <taxon>Betaproteobacteria</taxon>
        <taxon>Burkholderiales</taxon>
        <taxon>Oxalobacteraceae</taxon>
        <taxon>Telluria group</taxon>
        <taxon>Duganella</taxon>
    </lineage>
</organism>
<dbReference type="AlphaFoldDB" id="A0A845I582"/>
<sequence>MKSAFSLAALLLCAQAVAQVTAPAAGQQARAVLASGAAAAQSPTLHAALDAGAARVLPDVVNWRRELHAHPELAFHERRTADLVAGELQRMGYKVTRGLAETAVIGLLETGRPGPVVALRADMDGLPVTEETGLPYASRDKVQSGGKEVGVMHACGHDMHMAMLLGAARVLADMRGQLSGSIKLVFQPAEEGVANEPNGAERLVKAGVLENPKVSAIFGLHVGITPQPTGTISTRARGLMASSDTFEISVQGRQTHGALPWNGVDPVVVAAQIVLGLQTIVSRQTNLTVAPAVITVGTLHGGQRANIVPGEVKMSGTIRSFDPAVREQLLVQIKRTAEHLAASAGATAQVSFDAGYPVTWNDPALTAQMLPSLQRVAGAQLLSDVAPSTTSEDFSYYGQQVPAMLFFLGVNPAGSDPAQWAANHSPRFNPDEAALLTGVRALASLAADYLITHPTAH</sequence>
<dbReference type="SUPFAM" id="SSF55031">
    <property type="entry name" value="Bacterial exopeptidase dimerisation domain"/>
    <property type="match status" value="1"/>
</dbReference>
<protein>
    <submittedName>
        <fullName evidence="6">Amidohydrolase</fullName>
    </submittedName>
</protein>
<evidence type="ECO:0000256" key="1">
    <source>
        <dbReference type="ARBA" id="ARBA00006153"/>
    </source>
</evidence>
<dbReference type="Pfam" id="PF07687">
    <property type="entry name" value="M20_dimer"/>
    <property type="match status" value="1"/>
</dbReference>
<evidence type="ECO:0000256" key="2">
    <source>
        <dbReference type="ARBA" id="ARBA00022801"/>
    </source>
</evidence>
<evidence type="ECO:0000259" key="5">
    <source>
        <dbReference type="Pfam" id="PF07687"/>
    </source>
</evidence>
<feature type="chain" id="PRO_5032880072" evidence="4">
    <location>
        <begin position="19"/>
        <end position="457"/>
    </location>
</feature>
<evidence type="ECO:0000256" key="4">
    <source>
        <dbReference type="SAM" id="SignalP"/>
    </source>
</evidence>
<dbReference type="SUPFAM" id="SSF53187">
    <property type="entry name" value="Zn-dependent exopeptidases"/>
    <property type="match status" value="1"/>
</dbReference>
<name>A0A845I582_9BURK</name>
<dbReference type="Pfam" id="PF01546">
    <property type="entry name" value="Peptidase_M20"/>
    <property type="match status" value="1"/>
</dbReference>
<evidence type="ECO:0000256" key="3">
    <source>
        <dbReference type="PIRSR" id="PIRSR005962-1"/>
    </source>
</evidence>
<gene>
    <name evidence="6" type="ORF">GTP23_16840</name>
</gene>
<dbReference type="PANTHER" id="PTHR11014">
    <property type="entry name" value="PEPTIDASE M20 FAMILY MEMBER"/>
    <property type="match status" value="1"/>
</dbReference>